<keyword evidence="1" id="KW-0732">Signal</keyword>
<dbReference type="AlphaFoldDB" id="A0A7S2T7D2"/>
<evidence type="ECO:0000313" key="2">
    <source>
        <dbReference type="EMBL" id="CAD9721131.1"/>
    </source>
</evidence>
<evidence type="ECO:0000256" key="1">
    <source>
        <dbReference type="SAM" id="SignalP"/>
    </source>
</evidence>
<organism evidence="2">
    <name type="scientific">Chloropicon roscoffensis</name>
    <dbReference type="NCBI Taxonomy" id="1461544"/>
    <lineage>
        <taxon>Eukaryota</taxon>
        <taxon>Viridiplantae</taxon>
        <taxon>Chlorophyta</taxon>
        <taxon>Chloropicophyceae</taxon>
        <taxon>Chloropicales</taxon>
        <taxon>Chloropicaceae</taxon>
        <taxon>Chloropicon</taxon>
    </lineage>
</organism>
<sequence>MPRARSVIFVVALAALASLALATGSAPGGWCAGSYSAPVKQSRFSPRGIVEEESGITASRINPGVLWTHNDNYSPKKIFAVRAKRQSGLGARSHRNDGSIAHVLDLEDLPFIGHHTDFEDISVAHCPFQNDTVAEEDREWCVWVADTGANFGPKSKEILVYVIKEPRLELGLGPQSKPPTEDVFVFKLQYNPSDVRWRRTPNVEAMATNVNGSRFWLVEKTFSNDGDGPAGIWESPDLTSLESLRRTSGTGRDKTTCARRRAGGDWRCDLLLEPEPEPEARGSSLAAFMDNSTTADLRRQTIEVHHIFVSKVIEIENPYPDCSKFGQETEVTYSVFDYPETLPVCASMREKQPGSHSCRKQRDWGKCKESWMVEKNFCELTCRRCRPPPRREEEDQLAVRSVDERRELGTPWEVLERKCSQTKREMRNIRNIAAADLHDSGERLLIATYGGIFEYSLSEPFDLTTIAFSRQVSTTNRDGTEDDSTDEFWKGQEGVCYDYTGYPNHQRGKGIYSVSEHHQGLYYLGCNEPGELD</sequence>
<protein>
    <recommendedName>
        <fullName evidence="3">ShKT domain-containing protein</fullName>
    </recommendedName>
</protein>
<proteinExistence type="predicted"/>
<accession>A0A7S2T7D2</accession>
<name>A0A7S2T7D2_9CHLO</name>
<reference evidence="2" key="1">
    <citation type="submission" date="2021-01" db="EMBL/GenBank/DDBJ databases">
        <authorList>
            <person name="Corre E."/>
            <person name="Pelletier E."/>
            <person name="Niang G."/>
            <person name="Scheremetjew M."/>
            <person name="Finn R."/>
            <person name="Kale V."/>
            <person name="Holt S."/>
            <person name="Cochrane G."/>
            <person name="Meng A."/>
            <person name="Brown T."/>
            <person name="Cohen L."/>
        </authorList>
    </citation>
    <scope>NUCLEOTIDE SEQUENCE</scope>
    <source>
        <strain evidence="2">RCC2335</strain>
    </source>
</reference>
<dbReference type="EMBL" id="HBHM01000532">
    <property type="protein sequence ID" value="CAD9721131.1"/>
    <property type="molecule type" value="Transcribed_RNA"/>
</dbReference>
<evidence type="ECO:0008006" key="3">
    <source>
        <dbReference type="Google" id="ProtNLM"/>
    </source>
</evidence>
<feature type="signal peptide" evidence="1">
    <location>
        <begin position="1"/>
        <end position="22"/>
    </location>
</feature>
<feature type="chain" id="PRO_5031093497" description="ShKT domain-containing protein" evidence="1">
    <location>
        <begin position="23"/>
        <end position="533"/>
    </location>
</feature>
<gene>
    <name evidence="2" type="ORF">CROS1312_LOCUS397</name>
</gene>